<reference evidence="3" key="1">
    <citation type="submission" date="2022-11" db="UniProtKB">
        <authorList>
            <consortium name="WormBaseParasite"/>
        </authorList>
    </citation>
    <scope>IDENTIFICATION</scope>
</reference>
<organism evidence="2 3">
    <name type="scientific">Parascaris equorum</name>
    <name type="common">Equine roundworm</name>
    <dbReference type="NCBI Taxonomy" id="6256"/>
    <lineage>
        <taxon>Eukaryota</taxon>
        <taxon>Metazoa</taxon>
        <taxon>Ecdysozoa</taxon>
        <taxon>Nematoda</taxon>
        <taxon>Chromadorea</taxon>
        <taxon>Rhabditida</taxon>
        <taxon>Spirurina</taxon>
        <taxon>Ascaridomorpha</taxon>
        <taxon>Ascaridoidea</taxon>
        <taxon>Ascarididae</taxon>
        <taxon>Parascaris</taxon>
    </lineage>
</organism>
<sequence length="168" mass="18391">MEKAPPPTERCEEEQQRAKNLLEEDNKHGCKLKEDVACIKVDKNVIRDAEQDKTAVCECSSDTDTDEGNFTSAEVVQKKVIATALPGEYMKLEAHEKLNNGTPARAAQEKAATAVLSEECLKHETLGSPKEEWCFNNGVLTSTESKECPLLSENIQPHDGRFAGGSGT</sequence>
<accession>A0A914R1D7</accession>
<dbReference type="AlphaFoldDB" id="A0A914R1D7"/>
<evidence type="ECO:0000313" key="3">
    <source>
        <dbReference type="WBParaSite" id="PEQ_0000026201-mRNA-1"/>
    </source>
</evidence>
<evidence type="ECO:0000256" key="1">
    <source>
        <dbReference type="SAM" id="MobiDB-lite"/>
    </source>
</evidence>
<evidence type="ECO:0000313" key="2">
    <source>
        <dbReference type="Proteomes" id="UP000887564"/>
    </source>
</evidence>
<keyword evidence="2" id="KW-1185">Reference proteome</keyword>
<protein>
    <submittedName>
        <fullName evidence="3">Uncharacterized protein</fullName>
    </submittedName>
</protein>
<feature type="region of interest" description="Disordered" evidence="1">
    <location>
        <begin position="1"/>
        <end position="22"/>
    </location>
</feature>
<proteinExistence type="predicted"/>
<dbReference type="Proteomes" id="UP000887564">
    <property type="component" value="Unplaced"/>
</dbReference>
<dbReference type="WBParaSite" id="PEQ_0000026201-mRNA-1">
    <property type="protein sequence ID" value="PEQ_0000026201-mRNA-1"/>
    <property type="gene ID" value="PEQ_0000026201"/>
</dbReference>
<name>A0A914R1D7_PAREQ</name>